<feature type="chain" id="PRO_5022033319" description="PEP-CTERM protein-sorting domain-containing protein" evidence="1">
    <location>
        <begin position="33"/>
        <end position="290"/>
    </location>
</feature>
<dbReference type="AlphaFoldDB" id="A0A518K5G7"/>
<dbReference type="KEGG" id="bmei:Spa11_12270"/>
<name>A0A518K5G7_9BACT</name>
<accession>A0A518K5G7</accession>
<keyword evidence="1" id="KW-0732">Signal</keyword>
<dbReference type="RefSeq" id="WP_145109340.1">
    <property type="nucleotide sequence ID" value="NZ_CP036349.1"/>
</dbReference>
<gene>
    <name evidence="2" type="ORF">Spa11_12270</name>
</gene>
<proteinExistence type="predicted"/>
<evidence type="ECO:0000313" key="2">
    <source>
        <dbReference type="EMBL" id="QDV73039.1"/>
    </source>
</evidence>
<sequence precursor="true">MNASIPATFRLPAAVGALAFAGLLAMPAATCAAPFTVIDGEGFEAPNYSTTFLGSGQLEGQFASIDGGFGSTQWKRSPNTGAGTAVVQDSVVASGSQAVRVDRAAGSDDRWAVPVTGYPAERYVCIGWDMLVEPTVSAGFGPFFGVEAYDDATSLIRMGMLGVDASTGEVLYGDAVDALQPTPGGETVAFGSWNSFHIQLDFLTQTYSGYVNGALVIDTDFEFPGAAQFTDADIAALAAAGDAISQSLTGTAYFDNYHVTESDAPCFIPEPSAMMAGLVGIAVLAVRCRV</sequence>
<protein>
    <recommendedName>
        <fullName evidence="4">PEP-CTERM protein-sorting domain-containing protein</fullName>
    </recommendedName>
</protein>
<dbReference type="EMBL" id="CP036349">
    <property type="protein sequence ID" value="QDV73039.1"/>
    <property type="molecule type" value="Genomic_DNA"/>
</dbReference>
<evidence type="ECO:0000313" key="3">
    <source>
        <dbReference type="Proteomes" id="UP000316426"/>
    </source>
</evidence>
<evidence type="ECO:0008006" key="4">
    <source>
        <dbReference type="Google" id="ProtNLM"/>
    </source>
</evidence>
<dbReference type="Gene3D" id="2.60.120.200">
    <property type="match status" value="1"/>
</dbReference>
<feature type="signal peptide" evidence="1">
    <location>
        <begin position="1"/>
        <end position="32"/>
    </location>
</feature>
<dbReference type="Proteomes" id="UP000316426">
    <property type="component" value="Chromosome"/>
</dbReference>
<reference evidence="2 3" key="1">
    <citation type="submission" date="2019-02" db="EMBL/GenBank/DDBJ databases">
        <title>Deep-cultivation of Planctomycetes and their phenomic and genomic characterization uncovers novel biology.</title>
        <authorList>
            <person name="Wiegand S."/>
            <person name="Jogler M."/>
            <person name="Boedeker C."/>
            <person name="Pinto D."/>
            <person name="Vollmers J."/>
            <person name="Rivas-Marin E."/>
            <person name="Kohn T."/>
            <person name="Peeters S.H."/>
            <person name="Heuer A."/>
            <person name="Rast P."/>
            <person name="Oberbeckmann S."/>
            <person name="Bunk B."/>
            <person name="Jeske O."/>
            <person name="Meyerdierks A."/>
            <person name="Storesund J.E."/>
            <person name="Kallscheuer N."/>
            <person name="Luecker S."/>
            <person name="Lage O.M."/>
            <person name="Pohl T."/>
            <person name="Merkel B.J."/>
            <person name="Hornburger P."/>
            <person name="Mueller R.-W."/>
            <person name="Bruemmer F."/>
            <person name="Labrenz M."/>
            <person name="Spormann A.M."/>
            <person name="Op den Camp H."/>
            <person name="Overmann J."/>
            <person name="Amann R."/>
            <person name="Jetten M.S.M."/>
            <person name="Mascher T."/>
            <person name="Medema M.H."/>
            <person name="Devos D.P."/>
            <person name="Kaster A.-K."/>
            <person name="Ovreas L."/>
            <person name="Rohde M."/>
            <person name="Galperin M.Y."/>
            <person name="Jogler C."/>
        </authorList>
    </citation>
    <scope>NUCLEOTIDE SEQUENCE [LARGE SCALE GENOMIC DNA]</scope>
    <source>
        <strain evidence="2 3">Spa11</strain>
    </source>
</reference>
<organism evidence="2 3">
    <name type="scientific">Botrimarina mediterranea</name>
    <dbReference type="NCBI Taxonomy" id="2528022"/>
    <lineage>
        <taxon>Bacteria</taxon>
        <taxon>Pseudomonadati</taxon>
        <taxon>Planctomycetota</taxon>
        <taxon>Planctomycetia</taxon>
        <taxon>Pirellulales</taxon>
        <taxon>Lacipirellulaceae</taxon>
        <taxon>Botrimarina</taxon>
    </lineage>
</organism>
<keyword evidence="3" id="KW-1185">Reference proteome</keyword>
<evidence type="ECO:0000256" key="1">
    <source>
        <dbReference type="SAM" id="SignalP"/>
    </source>
</evidence>